<feature type="transmembrane region" description="Helical" evidence="1">
    <location>
        <begin position="53"/>
        <end position="74"/>
    </location>
</feature>
<keyword evidence="1" id="KW-0812">Transmembrane</keyword>
<evidence type="ECO:0000313" key="2">
    <source>
        <dbReference type="EMBL" id="CAK1254030.1"/>
    </source>
</evidence>
<dbReference type="Proteomes" id="UP001314262">
    <property type="component" value="Unassembled WGS sequence"/>
</dbReference>
<gene>
    <name evidence="2" type="ORF">R53137_KAKDMLNK_01530</name>
</gene>
<proteinExistence type="predicted"/>
<keyword evidence="1" id="KW-0472">Membrane</keyword>
<reference evidence="2 3" key="1">
    <citation type="submission" date="2023-10" db="EMBL/GenBank/DDBJ databases">
        <authorList>
            <person name="Botero Cardona J."/>
        </authorList>
    </citation>
    <scope>NUCLEOTIDE SEQUENCE [LARGE SCALE GENOMIC DNA]</scope>
    <source>
        <strain evidence="2 3">R-53137</strain>
    </source>
</reference>
<organism evidence="2 3">
    <name type="scientific">Fructobacillus tropaeoli</name>
    <dbReference type="NCBI Taxonomy" id="709323"/>
    <lineage>
        <taxon>Bacteria</taxon>
        <taxon>Bacillati</taxon>
        <taxon>Bacillota</taxon>
        <taxon>Bacilli</taxon>
        <taxon>Lactobacillales</taxon>
        <taxon>Lactobacillaceae</taxon>
        <taxon>Fructobacillus</taxon>
    </lineage>
</organism>
<feature type="transmembrane region" description="Helical" evidence="1">
    <location>
        <begin position="28"/>
        <end position="47"/>
    </location>
</feature>
<sequence>MTGFKPLQVSNLFLIQDNYRLFQKRLHTFQFCWYIISAIITLLSMNFSHSSIWYFQLIFLLPILFPVFVFQLMIDKKRLKKAVEKGLRALLKIQIFIFWIIIILGALLLISFPKKLLNTNCQQLVIVAIDAVSVVSGIFHTLIDDRIKHDLSTTLGGK</sequence>
<feature type="transmembrane region" description="Helical" evidence="1">
    <location>
        <begin position="124"/>
        <end position="143"/>
    </location>
</feature>
<evidence type="ECO:0000313" key="3">
    <source>
        <dbReference type="Proteomes" id="UP001314262"/>
    </source>
</evidence>
<name>A0ABM9N1M8_9LACO</name>
<evidence type="ECO:0000256" key="1">
    <source>
        <dbReference type="SAM" id="Phobius"/>
    </source>
</evidence>
<dbReference type="RefSeq" id="WP_338349245.1">
    <property type="nucleotide sequence ID" value="NZ_CAUZLT010000007.1"/>
</dbReference>
<protein>
    <submittedName>
        <fullName evidence="2">Uncharacterized protein</fullName>
    </submittedName>
</protein>
<comment type="caution">
    <text evidence="2">The sequence shown here is derived from an EMBL/GenBank/DDBJ whole genome shotgun (WGS) entry which is preliminary data.</text>
</comment>
<keyword evidence="3" id="KW-1185">Reference proteome</keyword>
<dbReference type="EMBL" id="CAUZLT010000007">
    <property type="protein sequence ID" value="CAK1254030.1"/>
    <property type="molecule type" value="Genomic_DNA"/>
</dbReference>
<accession>A0ABM9N1M8</accession>
<keyword evidence="1" id="KW-1133">Transmembrane helix</keyword>
<feature type="transmembrane region" description="Helical" evidence="1">
    <location>
        <begin position="95"/>
        <end position="112"/>
    </location>
</feature>